<dbReference type="GO" id="GO:0055085">
    <property type="term" value="P:transmembrane transport"/>
    <property type="evidence" value="ECO:0007669"/>
    <property type="project" value="InterPro"/>
</dbReference>
<keyword evidence="4 7" id="KW-0812">Transmembrane</keyword>
<dbReference type="AlphaFoldDB" id="A0A4V5MNB0"/>
<protein>
    <submittedName>
        <fullName evidence="9">Sugar ABC transporter permease</fullName>
    </submittedName>
</protein>
<sequence>MNRARERAPYLFLAPFLLLFLAFGAFPPLFAAAMSLFVWDPASGYASARFVGLDNYAFALTDPWFWQSCGNTLWLALAAGVPQHLVALPLAFWLHRHAGRARHWLLGAYFLPFITASVAVSLTFATLFSTEYGVVNQALRALVRLPLAPDWLHDPALIKPLVALVVFWRFVGWNVLLYVTALQSIPPTLFEAAALDGAGSWRQFRHVALPLLRPTILFAATLSLIGGLQLFEEPYILTQDGRGGSGGAAATTAIYLYRTAFDFGDFGTAAAMSWLLFLAIAGLSWGAHRLFRRGDAA</sequence>
<evidence type="ECO:0000256" key="7">
    <source>
        <dbReference type="RuleBase" id="RU363032"/>
    </source>
</evidence>
<dbReference type="InterPro" id="IPR000515">
    <property type="entry name" value="MetI-like"/>
</dbReference>
<accession>A0A4V5MNB0</accession>
<dbReference type="PANTHER" id="PTHR30193:SF37">
    <property type="entry name" value="INNER MEMBRANE ABC TRANSPORTER PERMEASE PROTEIN YCJO"/>
    <property type="match status" value="1"/>
</dbReference>
<evidence type="ECO:0000256" key="5">
    <source>
        <dbReference type="ARBA" id="ARBA00022989"/>
    </source>
</evidence>
<organism evidence="9 10">
    <name type="scientific">Chitiniphilus eburneus</name>
    <dbReference type="NCBI Taxonomy" id="2571148"/>
    <lineage>
        <taxon>Bacteria</taxon>
        <taxon>Pseudomonadati</taxon>
        <taxon>Pseudomonadota</taxon>
        <taxon>Betaproteobacteria</taxon>
        <taxon>Neisseriales</taxon>
        <taxon>Chitinibacteraceae</taxon>
        <taxon>Chitiniphilus</taxon>
    </lineage>
</organism>
<dbReference type="OrthoDB" id="8585214at2"/>
<comment type="subcellular location">
    <subcellularLocation>
        <location evidence="1 7">Cell membrane</location>
        <topology evidence="1 7">Multi-pass membrane protein</topology>
    </subcellularLocation>
</comment>
<evidence type="ECO:0000256" key="6">
    <source>
        <dbReference type="ARBA" id="ARBA00023136"/>
    </source>
</evidence>
<keyword evidence="5 7" id="KW-1133">Transmembrane helix</keyword>
<dbReference type="RefSeq" id="WP_136775098.1">
    <property type="nucleotide sequence ID" value="NZ_CP156074.1"/>
</dbReference>
<dbReference type="InterPro" id="IPR035906">
    <property type="entry name" value="MetI-like_sf"/>
</dbReference>
<dbReference type="PANTHER" id="PTHR30193">
    <property type="entry name" value="ABC TRANSPORTER PERMEASE PROTEIN"/>
    <property type="match status" value="1"/>
</dbReference>
<keyword evidence="6 7" id="KW-0472">Membrane</keyword>
<proteinExistence type="inferred from homology"/>
<keyword evidence="3" id="KW-1003">Cell membrane</keyword>
<name>A0A4V5MNB0_9NEIS</name>
<feature type="transmembrane region" description="Helical" evidence="7">
    <location>
        <begin position="157"/>
        <end position="179"/>
    </location>
</feature>
<feature type="transmembrane region" description="Helical" evidence="7">
    <location>
        <begin position="73"/>
        <end position="94"/>
    </location>
</feature>
<evidence type="ECO:0000313" key="9">
    <source>
        <dbReference type="EMBL" id="TJZ64048.1"/>
    </source>
</evidence>
<keyword evidence="2 7" id="KW-0813">Transport</keyword>
<dbReference type="SUPFAM" id="SSF161098">
    <property type="entry name" value="MetI-like"/>
    <property type="match status" value="1"/>
</dbReference>
<evidence type="ECO:0000256" key="4">
    <source>
        <dbReference type="ARBA" id="ARBA00022692"/>
    </source>
</evidence>
<feature type="transmembrane region" description="Helical" evidence="7">
    <location>
        <begin position="211"/>
        <end position="231"/>
    </location>
</feature>
<comment type="caution">
    <text evidence="9">The sequence shown here is derived from an EMBL/GenBank/DDBJ whole genome shotgun (WGS) entry which is preliminary data.</text>
</comment>
<dbReference type="EMBL" id="SUMF01000051">
    <property type="protein sequence ID" value="TJZ64048.1"/>
    <property type="molecule type" value="Genomic_DNA"/>
</dbReference>
<dbReference type="PROSITE" id="PS50928">
    <property type="entry name" value="ABC_TM1"/>
    <property type="match status" value="1"/>
</dbReference>
<dbReference type="Gene3D" id="1.10.3720.10">
    <property type="entry name" value="MetI-like"/>
    <property type="match status" value="1"/>
</dbReference>
<reference evidence="9 10" key="1">
    <citation type="submission" date="2019-04" db="EMBL/GenBank/DDBJ databases">
        <title>Chitiniphilus eburnea sp. nov., a novel chitinolytic bacterium isolated from aquaculture sludge.</title>
        <authorList>
            <person name="Sheng M."/>
        </authorList>
    </citation>
    <scope>NUCLEOTIDE SEQUENCE [LARGE SCALE GENOMIC DNA]</scope>
    <source>
        <strain evidence="9 10">HX-2-15</strain>
    </source>
</reference>
<feature type="transmembrane region" description="Helical" evidence="7">
    <location>
        <begin position="106"/>
        <end position="128"/>
    </location>
</feature>
<dbReference type="Proteomes" id="UP000310016">
    <property type="component" value="Unassembled WGS sequence"/>
</dbReference>
<dbReference type="GO" id="GO:0005886">
    <property type="term" value="C:plasma membrane"/>
    <property type="evidence" value="ECO:0007669"/>
    <property type="project" value="UniProtKB-SubCell"/>
</dbReference>
<evidence type="ECO:0000313" key="10">
    <source>
        <dbReference type="Proteomes" id="UP000310016"/>
    </source>
</evidence>
<dbReference type="CDD" id="cd06261">
    <property type="entry name" value="TM_PBP2"/>
    <property type="match status" value="1"/>
</dbReference>
<gene>
    <name evidence="9" type="ORF">FAZ21_19470</name>
</gene>
<feature type="domain" description="ABC transmembrane type-1" evidence="8">
    <location>
        <begin position="69"/>
        <end position="287"/>
    </location>
</feature>
<comment type="similarity">
    <text evidence="7">Belongs to the binding-protein-dependent transport system permease family.</text>
</comment>
<evidence type="ECO:0000256" key="1">
    <source>
        <dbReference type="ARBA" id="ARBA00004651"/>
    </source>
</evidence>
<dbReference type="Pfam" id="PF00528">
    <property type="entry name" value="BPD_transp_1"/>
    <property type="match status" value="1"/>
</dbReference>
<evidence type="ECO:0000259" key="8">
    <source>
        <dbReference type="PROSITE" id="PS50928"/>
    </source>
</evidence>
<evidence type="ECO:0000256" key="3">
    <source>
        <dbReference type="ARBA" id="ARBA00022475"/>
    </source>
</evidence>
<dbReference type="InterPro" id="IPR051393">
    <property type="entry name" value="ABC_transporter_permease"/>
</dbReference>
<feature type="transmembrane region" description="Helical" evidence="7">
    <location>
        <begin position="266"/>
        <end position="287"/>
    </location>
</feature>
<keyword evidence="10" id="KW-1185">Reference proteome</keyword>
<evidence type="ECO:0000256" key="2">
    <source>
        <dbReference type="ARBA" id="ARBA00022448"/>
    </source>
</evidence>